<evidence type="ECO:0000256" key="1">
    <source>
        <dbReference type="SAM" id="MobiDB-lite"/>
    </source>
</evidence>
<feature type="region of interest" description="Disordered" evidence="1">
    <location>
        <begin position="32"/>
        <end position="67"/>
    </location>
</feature>
<evidence type="ECO:0000313" key="3">
    <source>
        <dbReference type="Proteomes" id="UP000017836"/>
    </source>
</evidence>
<protein>
    <submittedName>
        <fullName evidence="2">Uncharacterized protein</fullName>
    </submittedName>
</protein>
<dbReference type="Proteomes" id="UP000017836">
    <property type="component" value="Unassembled WGS sequence"/>
</dbReference>
<accession>U5D156</accession>
<evidence type="ECO:0000313" key="2">
    <source>
        <dbReference type="EMBL" id="ERN19366.1"/>
    </source>
</evidence>
<feature type="compositionally biased region" description="Polar residues" evidence="1">
    <location>
        <begin position="35"/>
        <end position="46"/>
    </location>
</feature>
<organism evidence="2 3">
    <name type="scientific">Amborella trichopoda</name>
    <dbReference type="NCBI Taxonomy" id="13333"/>
    <lineage>
        <taxon>Eukaryota</taxon>
        <taxon>Viridiplantae</taxon>
        <taxon>Streptophyta</taxon>
        <taxon>Embryophyta</taxon>
        <taxon>Tracheophyta</taxon>
        <taxon>Spermatophyta</taxon>
        <taxon>Magnoliopsida</taxon>
        <taxon>Amborellales</taxon>
        <taxon>Amborellaceae</taxon>
        <taxon>Amborella</taxon>
    </lineage>
</organism>
<proteinExistence type="predicted"/>
<dbReference type="EMBL" id="KI392069">
    <property type="protein sequence ID" value="ERN19366.1"/>
    <property type="molecule type" value="Genomic_DNA"/>
</dbReference>
<keyword evidence="3" id="KW-1185">Reference proteome</keyword>
<gene>
    <name evidence="2" type="ORF">AMTR_s00069p00128690</name>
</gene>
<dbReference type="AlphaFoldDB" id="U5D156"/>
<dbReference type="HOGENOM" id="CLU_2076275_0_0_1"/>
<sequence length="118" mass="13102">MEGIVLFKGLRGRENMKIINFGGAKPKLRWRTQKRNLQCRPSSKGNLSEKHPLRTPSSCKAPSKQPPPKPLWPWAGLGLGLGLEWLSPVFEKLAELLQLNQVTGARALVANLGILKKL</sequence>
<dbReference type="Gramene" id="ERN19366">
    <property type="protein sequence ID" value="ERN19366"/>
    <property type="gene ID" value="AMTR_s00069p00128690"/>
</dbReference>
<reference evidence="3" key="1">
    <citation type="journal article" date="2013" name="Science">
        <title>The Amborella genome and the evolution of flowering plants.</title>
        <authorList>
            <consortium name="Amborella Genome Project"/>
        </authorList>
    </citation>
    <scope>NUCLEOTIDE SEQUENCE [LARGE SCALE GENOMIC DNA]</scope>
</reference>
<name>U5D156_AMBTC</name>